<dbReference type="RefSeq" id="XP_014258897.1">
    <property type="nucleotide sequence ID" value="XM_014403411.2"/>
</dbReference>
<dbReference type="OMA" id="QISCEYY"/>
<dbReference type="Proteomes" id="UP000494040">
    <property type="component" value="Unassembled WGS sequence"/>
</dbReference>
<dbReference type="RefSeq" id="XP_024084777.1">
    <property type="nucleotide sequence ID" value="XM_024229009.1"/>
</dbReference>
<organism evidence="2 3">
    <name type="scientific">Cimex lectularius</name>
    <name type="common">Bed bug</name>
    <name type="synonym">Acanthia lectularia</name>
    <dbReference type="NCBI Taxonomy" id="79782"/>
    <lineage>
        <taxon>Eukaryota</taxon>
        <taxon>Metazoa</taxon>
        <taxon>Ecdysozoa</taxon>
        <taxon>Arthropoda</taxon>
        <taxon>Hexapoda</taxon>
        <taxon>Insecta</taxon>
        <taxon>Pterygota</taxon>
        <taxon>Neoptera</taxon>
        <taxon>Paraneoptera</taxon>
        <taxon>Hemiptera</taxon>
        <taxon>Heteroptera</taxon>
        <taxon>Panheteroptera</taxon>
        <taxon>Cimicomorpha</taxon>
        <taxon>Cimicidae</taxon>
        <taxon>Cimex</taxon>
    </lineage>
</organism>
<dbReference type="EnsemblMetazoa" id="XM_014403408.2">
    <property type="protein sequence ID" value="XP_014258894.1"/>
    <property type="gene ID" value="LOC106672197"/>
</dbReference>
<dbReference type="PANTHER" id="PTHR23313:SF0">
    <property type="entry name" value="TESTIS-EXPRESSED PROTEIN 9"/>
    <property type="match status" value="1"/>
</dbReference>
<reference evidence="2" key="1">
    <citation type="submission" date="2022-01" db="UniProtKB">
        <authorList>
            <consortium name="EnsemblMetazoa"/>
        </authorList>
    </citation>
    <scope>IDENTIFICATION</scope>
</reference>
<dbReference type="OrthoDB" id="269872at2759"/>
<name>A0A8I6S954_CIMLE</name>
<dbReference type="EnsemblMetazoa" id="XM_024229009.1">
    <property type="protein sequence ID" value="XP_024084777.1"/>
    <property type="gene ID" value="LOC106672197"/>
</dbReference>
<evidence type="ECO:0008006" key="4">
    <source>
        <dbReference type="Google" id="ProtNLM"/>
    </source>
</evidence>
<dbReference type="KEGG" id="clec:106672197"/>
<dbReference type="GeneID" id="106672197"/>
<evidence type="ECO:0000313" key="3">
    <source>
        <dbReference type="Proteomes" id="UP000494040"/>
    </source>
</evidence>
<evidence type="ECO:0000256" key="1">
    <source>
        <dbReference type="SAM" id="Coils"/>
    </source>
</evidence>
<dbReference type="EnsemblMetazoa" id="XM_024229002.1">
    <property type="protein sequence ID" value="XP_024084770.1"/>
    <property type="gene ID" value="LOC106672197"/>
</dbReference>
<dbReference type="SUPFAM" id="SSF57997">
    <property type="entry name" value="Tropomyosin"/>
    <property type="match status" value="1"/>
</dbReference>
<sequence>MEENLLEQEAAYHKLNAELELRTRRLMKDVEEAMKGRSDTKTWPNYSYDYYDDYENVVKPRGRELTSSSCGYKSPMSDVTSDLSDLRYEKKIMTVSSMLKKNAPVRKKLPANESTLDCGDLIPMSTKGLSAESVARFLKAKGKMLQEELANTKRELTKKTDDWKRIQKELKDSEDQRIKLASDLMNAREKIKRQEGNLNTINERLSMRDSENAFLKKEVEMLKQDLKKINQQYSNNDVKLNKAKEEVEKFKNLLKMSQLNEKEAKEKYRAKEEEMNLTVNKLERHKNALLSAIKKQVYLIDNLKTQKAYLELNGITNYCEEEFLRLLNWRPNEV</sequence>
<evidence type="ECO:0000313" key="2">
    <source>
        <dbReference type="EnsemblMetazoa" id="XP_014258894.1"/>
    </source>
</evidence>
<dbReference type="RefSeq" id="XP_014258895.1">
    <property type="nucleotide sequence ID" value="XM_014403409.2"/>
</dbReference>
<feature type="coiled-coil region" evidence="1">
    <location>
        <begin position="135"/>
        <end position="288"/>
    </location>
</feature>
<dbReference type="RefSeq" id="XP_014258894.1">
    <property type="nucleotide sequence ID" value="XM_014403408.2"/>
</dbReference>
<dbReference type="AlphaFoldDB" id="A0A8I6S954"/>
<proteinExistence type="predicted"/>
<dbReference type="PANTHER" id="PTHR23313">
    <property type="entry name" value="TSEC1-RELATED"/>
    <property type="match status" value="1"/>
</dbReference>
<protein>
    <recommendedName>
        <fullName evidence="4">Testis-expressed protein 9</fullName>
    </recommendedName>
</protein>
<dbReference type="EnsemblMetazoa" id="XM_014403409.2">
    <property type="protein sequence ID" value="XP_014258895.1"/>
    <property type="gene ID" value="LOC106672197"/>
</dbReference>
<accession>A0A8I6S954</accession>
<dbReference type="Gene3D" id="1.10.287.1490">
    <property type="match status" value="1"/>
</dbReference>
<dbReference type="RefSeq" id="XP_024084770.1">
    <property type="nucleotide sequence ID" value="XM_024229002.1"/>
</dbReference>
<dbReference type="EnsemblMetazoa" id="XM_014403411.2">
    <property type="protein sequence ID" value="XP_014258897.1"/>
    <property type="gene ID" value="LOC106672197"/>
</dbReference>
<keyword evidence="3" id="KW-1185">Reference proteome</keyword>
<keyword evidence="1" id="KW-0175">Coiled coil</keyword>